<gene>
    <name evidence="2" type="ORF">RJ640_013332</name>
</gene>
<proteinExistence type="predicted"/>
<reference evidence="2" key="1">
    <citation type="submission" date="2022-12" db="EMBL/GenBank/DDBJ databases">
        <title>Draft genome assemblies for two species of Escallonia (Escalloniales).</title>
        <authorList>
            <person name="Chanderbali A."/>
            <person name="Dervinis C."/>
            <person name="Anghel I."/>
            <person name="Soltis D."/>
            <person name="Soltis P."/>
            <person name="Zapata F."/>
        </authorList>
    </citation>
    <scope>NUCLEOTIDE SEQUENCE</scope>
    <source>
        <strain evidence="2">UCBG92.1500</strain>
        <tissue evidence="2">Leaf</tissue>
    </source>
</reference>
<evidence type="ECO:0008006" key="4">
    <source>
        <dbReference type="Google" id="ProtNLM"/>
    </source>
</evidence>
<evidence type="ECO:0000313" key="2">
    <source>
        <dbReference type="EMBL" id="KAK2977353.1"/>
    </source>
</evidence>
<dbReference type="GO" id="GO:0016020">
    <property type="term" value="C:membrane"/>
    <property type="evidence" value="ECO:0007669"/>
    <property type="project" value="TreeGrafter"/>
</dbReference>
<dbReference type="Proteomes" id="UP001187471">
    <property type="component" value="Unassembled WGS sequence"/>
</dbReference>
<comment type="caution">
    <text evidence="2">The sequence shown here is derived from an EMBL/GenBank/DDBJ whole genome shotgun (WGS) entry which is preliminary data.</text>
</comment>
<accession>A0AA88UBZ7</accession>
<evidence type="ECO:0000313" key="3">
    <source>
        <dbReference type="Proteomes" id="UP001187471"/>
    </source>
</evidence>
<feature type="compositionally biased region" description="Basic and acidic residues" evidence="1">
    <location>
        <begin position="43"/>
        <end position="56"/>
    </location>
</feature>
<sequence length="615" mass="69488">MLVEVMALVVKNFWVSSYSGLNSVHKPQSRVQVRSLAGGNSDLGRENEVPAFGKKEDRKDAVSKKLEPSWDDRCGTDIVTDYLDTSKEMIKPDGIDGLGLGFILYHKALGRIFEIRCLHIPIQDRTPFQGLDFLLLQDVTFATSFGRSQLQPLLPVLEALPDERHVAVPYLLGLLMVFSLFLLRELADNIPKDTLRWKLKLLKSAAAYAISRLHAVTAELYGPVQVDLVASYFCNGILVYLWPVMLLRNSGRDYLLSGEDEAQRLSRSLQNCNICYFKDYGQAILLEDSFNLLTVIKGTCKYCCSRKHDFVMDFVPPSISECEQALEAHRWYLFAISPIMLSTLEDGKIMRGLAGIPNKGPVLLVGNHMLLGREIIPLVSEFIRENNVLVRGLAHPAFLKAGQSNEFSHYDFVKACGALPVTASNFFKLPATNSYALLYPGGLRESFHHKGEEYKLFWPEKPEFVRMAAKFGATIVPFGVVGEDDLAEQLVLDFNGMLTLPGLNDDIRRMNEEIRQFSELGERIYQEIHSPGLLPKIPGRLYFLFGKPIQTKGRAEILKDRECAKELYLQIKTEVERNIAYLIKKREEDPYRGIIQRTMYRAFAAPLEGVPALEP</sequence>
<organism evidence="2 3">
    <name type="scientific">Escallonia rubra</name>
    <dbReference type="NCBI Taxonomy" id="112253"/>
    <lineage>
        <taxon>Eukaryota</taxon>
        <taxon>Viridiplantae</taxon>
        <taxon>Streptophyta</taxon>
        <taxon>Embryophyta</taxon>
        <taxon>Tracheophyta</taxon>
        <taxon>Spermatophyta</taxon>
        <taxon>Magnoliopsida</taxon>
        <taxon>eudicotyledons</taxon>
        <taxon>Gunneridae</taxon>
        <taxon>Pentapetalae</taxon>
        <taxon>asterids</taxon>
        <taxon>campanulids</taxon>
        <taxon>Escalloniales</taxon>
        <taxon>Escalloniaceae</taxon>
        <taxon>Escallonia</taxon>
    </lineage>
</organism>
<dbReference type="EMBL" id="JAVXUO010001996">
    <property type="protein sequence ID" value="KAK2977353.1"/>
    <property type="molecule type" value="Genomic_DNA"/>
</dbReference>
<dbReference type="PANTHER" id="PTHR22753:SF14">
    <property type="entry name" value="MONOACYLGLYCEROL_DIACYLGLYCEROL O-ACYLTRANSFERASE"/>
    <property type="match status" value="1"/>
</dbReference>
<dbReference type="AlphaFoldDB" id="A0AA88UBZ7"/>
<keyword evidence="3" id="KW-1185">Reference proteome</keyword>
<dbReference type="PANTHER" id="PTHR22753">
    <property type="entry name" value="TRANSMEMBRANE PROTEIN 68"/>
    <property type="match status" value="1"/>
</dbReference>
<feature type="region of interest" description="Disordered" evidence="1">
    <location>
        <begin position="36"/>
        <end position="56"/>
    </location>
</feature>
<protein>
    <recommendedName>
        <fullName evidence="4">Acyltransferase</fullName>
    </recommendedName>
</protein>
<name>A0AA88UBZ7_9ASTE</name>
<evidence type="ECO:0000256" key="1">
    <source>
        <dbReference type="SAM" id="MobiDB-lite"/>
    </source>
</evidence>